<proteinExistence type="predicted"/>
<feature type="non-terminal residue" evidence="1">
    <location>
        <position position="133"/>
    </location>
</feature>
<dbReference type="EMBL" id="UINC01114626">
    <property type="protein sequence ID" value="SVC85061.1"/>
    <property type="molecule type" value="Genomic_DNA"/>
</dbReference>
<protein>
    <submittedName>
        <fullName evidence="1">Uncharacterized protein</fullName>
    </submittedName>
</protein>
<reference evidence="1" key="1">
    <citation type="submission" date="2018-05" db="EMBL/GenBank/DDBJ databases">
        <authorList>
            <person name="Lanie J.A."/>
            <person name="Ng W.-L."/>
            <person name="Kazmierczak K.M."/>
            <person name="Andrzejewski T.M."/>
            <person name="Davidsen T.M."/>
            <person name="Wayne K.J."/>
            <person name="Tettelin H."/>
            <person name="Glass J.I."/>
            <person name="Rusch D."/>
            <person name="Podicherti R."/>
            <person name="Tsui H.-C.T."/>
            <person name="Winkler M.E."/>
        </authorList>
    </citation>
    <scope>NUCLEOTIDE SEQUENCE</scope>
</reference>
<sequence>MRIYLIIIGLLTYVSGQLILPADPYDLIKHEQMIYIQNNNLLQTVLRPQVDKTSNQWSLKVRSELLYNNGAPNLENMGNRLVGRGTGLFTGINLSYSGKFVSFSLEPFYFTTQNKEVEDLNREGLFTHLNDVR</sequence>
<gene>
    <name evidence="1" type="ORF">METZ01_LOCUS337915</name>
</gene>
<dbReference type="AlphaFoldDB" id="A0A382QL55"/>
<name>A0A382QL55_9ZZZZ</name>
<accession>A0A382QL55</accession>
<organism evidence="1">
    <name type="scientific">marine metagenome</name>
    <dbReference type="NCBI Taxonomy" id="408172"/>
    <lineage>
        <taxon>unclassified sequences</taxon>
        <taxon>metagenomes</taxon>
        <taxon>ecological metagenomes</taxon>
    </lineage>
</organism>
<evidence type="ECO:0000313" key="1">
    <source>
        <dbReference type="EMBL" id="SVC85061.1"/>
    </source>
</evidence>